<protein>
    <submittedName>
        <fullName evidence="7">Uncharacterized protein</fullName>
    </submittedName>
</protein>
<organism evidence="7 8">
    <name type="scientific">Datura stramonium</name>
    <name type="common">Jimsonweed</name>
    <name type="synonym">Common thornapple</name>
    <dbReference type="NCBI Taxonomy" id="4076"/>
    <lineage>
        <taxon>Eukaryota</taxon>
        <taxon>Viridiplantae</taxon>
        <taxon>Streptophyta</taxon>
        <taxon>Embryophyta</taxon>
        <taxon>Tracheophyta</taxon>
        <taxon>Spermatophyta</taxon>
        <taxon>Magnoliopsida</taxon>
        <taxon>eudicotyledons</taxon>
        <taxon>Gunneridae</taxon>
        <taxon>Pentapetalae</taxon>
        <taxon>asterids</taxon>
        <taxon>lamiids</taxon>
        <taxon>Solanales</taxon>
        <taxon>Solanaceae</taxon>
        <taxon>Solanoideae</taxon>
        <taxon>Datureae</taxon>
        <taxon>Datura</taxon>
    </lineage>
</organism>
<dbReference type="EMBL" id="JACEIK010000028">
    <property type="protein sequence ID" value="MCD7447076.1"/>
    <property type="molecule type" value="Genomic_DNA"/>
</dbReference>
<feature type="region of interest" description="Disordered" evidence="6">
    <location>
        <begin position="106"/>
        <end position="132"/>
    </location>
</feature>
<keyword evidence="3" id="KW-0677">Repeat</keyword>
<dbReference type="Proteomes" id="UP000823775">
    <property type="component" value="Unassembled WGS sequence"/>
</dbReference>
<reference evidence="7 8" key="1">
    <citation type="journal article" date="2021" name="BMC Genomics">
        <title>Datura genome reveals duplications of psychoactive alkaloid biosynthetic genes and high mutation rate following tissue culture.</title>
        <authorList>
            <person name="Rajewski A."/>
            <person name="Carter-House D."/>
            <person name="Stajich J."/>
            <person name="Litt A."/>
        </authorList>
    </citation>
    <scope>NUCLEOTIDE SEQUENCE [LARGE SCALE GENOMIC DNA]</scope>
    <source>
        <strain evidence="7">AR-01</strain>
    </source>
</reference>
<dbReference type="InterPro" id="IPR011009">
    <property type="entry name" value="Kinase-like_dom_sf"/>
</dbReference>
<comment type="subcellular location">
    <subcellularLocation>
        <location evidence="1">Membrane</location>
    </subcellularLocation>
</comment>
<comment type="caution">
    <text evidence="7">The sequence shown here is derived from an EMBL/GenBank/DDBJ whole genome shotgun (WGS) entry which is preliminary data.</text>
</comment>
<proteinExistence type="predicted"/>
<accession>A0ABS8RJX4</accession>
<evidence type="ECO:0000256" key="3">
    <source>
        <dbReference type="ARBA" id="ARBA00022737"/>
    </source>
</evidence>
<evidence type="ECO:0000256" key="5">
    <source>
        <dbReference type="ARBA" id="ARBA00023180"/>
    </source>
</evidence>
<keyword evidence="2" id="KW-0732">Signal</keyword>
<dbReference type="PANTHER" id="PTHR45974:SF216">
    <property type="entry name" value="PROTEIN KINASE DOMAIN-CONTAINING PROTEIN"/>
    <property type="match status" value="1"/>
</dbReference>
<sequence>MTAKVADFGLSRLAPVQDDEGVLPNHVSTIVKGTPVNLAHCREKMFSVMDSTMGPYPSECVEKFVALALKCCEDKPEDRPSMLDVVRELETIESIFNMMPDADADTVDSKAKFNEPKSSSSFSDSTSRDPFLSSNVSEVYSISGVSLTMPR</sequence>
<evidence type="ECO:0000313" key="7">
    <source>
        <dbReference type="EMBL" id="MCD7447076.1"/>
    </source>
</evidence>
<dbReference type="SUPFAM" id="SSF56112">
    <property type="entry name" value="Protein kinase-like (PK-like)"/>
    <property type="match status" value="1"/>
</dbReference>
<evidence type="ECO:0000256" key="2">
    <source>
        <dbReference type="ARBA" id="ARBA00022729"/>
    </source>
</evidence>
<evidence type="ECO:0000256" key="6">
    <source>
        <dbReference type="SAM" id="MobiDB-lite"/>
    </source>
</evidence>
<gene>
    <name evidence="7" type="ORF">HAX54_023105</name>
</gene>
<dbReference type="PANTHER" id="PTHR45974">
    <property type="entry name" value="RECEPTOR-LIKE PROTEIN 55"/>
    <property type="match status" value="1"/>
</dbReference>
<evidence type="ECO:0000313" key="8">
    <source>
        <dbReference type="Proteomes" id="UP000823775"/>
    </source>
</evidence>
<keyword evidence="8" id="KW-1185">Reference proteome</keyword>
<keyword evidence="4" id="KW-0472">Membrane</keyword>
<keyword evidence="5" id="KW-0325">Glycoprotein</keyword>
<name>A0ABS8RJX4_DATST</name>
<dbReference type="Gene3D" id="1.10.510.10">
    <property type="entry name" value="Transferase(Phosphotransferase) domain 1"/>
    <property type="match status" value="1"/>
</dbReference>
<evidence type="ECO:0000256" key="4">
    <source>
        <dbReference type="ARBA" id="ARBA00023136"/>
    </source>
</evidence>
<evidence type="ECO:0000256" key="1">
    <source>
        <dbReference type="ARBA" id="ARBA00004370"/>
    </source>
</evidence>